<evidence type="ECO:0000259" key="1">
    <source>
        <dbReference type="Pfam" id="PF02625"/>
    </source>
</evidence>
<dbReference type="PANTHER" id="PTHR30388">
    <property type="entry name" value="ALDEHYDE OXIDOREDUCTASE MOLYBDENUM COFACTOR ASSEMBLY PROTEIN"/>
    <property type="match status" value="1"/>
</dbReference>
<feature type="domain" description="XdhC Rossmann" evidence="2">
    <location>
        <begin position="72"/>
        <end position="214"/>
    </location>
</feature>
<dbReference type="SUPFAM" id="SSF51735">
    <property type="entry name" value="NAD(P)-binding Rossmann-fold domains"/>
    <property type="match status" value="1"/>
</dbReference>
<evidence type="ECO:0000313" key="4">
    <source>
        <dbReference type="Proteomes" id="UP001198182"/>
    </source>
</evidence>
<gene>
    <name evidence="3" type="ORF">LKD81_12545</name>
</gene>
<dbReference type="InterPro" id="IPR052698">
    <property type="entry name" value="MoCofactor_Util/Proc"/>
</dbReference>
<feature type="domain" description="XdhC- CoxI" evidence="1">
    <location>
        <begin position="243"/>
        <end position="307"/>
    </location>
</feature>
<dbReference type="Pfam" id="PF13478">
    <property type="entry name" value="XdhC_C"/>
    <property type="match status" value="1"/>
</dbReference>
<dbReference type="Gene3D" id="3.40.50.720">
    <property type="entry name" value="NAD(P)-binding Rossmann-like Domain"/>
    <property type="match status" value="1"/>
</dbReference>
<dbReference type="EMBL" id="JAJEQR010000040">
    <property type="protein sequence ID" value="MCC2231816.1"/>
    <property type="molecule type" value="Genomic_DNA"/>
</dbReference>
<dbReference type="RefSeq" id="WP_308454301.1">
    <property type="nucleotide sequence ID" value="NZ_JAJEQR010000040.1"/>
</dbReference>
<evidence type="ECO:0000313" key="3">
    <source>
        <dbReference type="EMBL" id="MCC2231816.1"/>
    </source>
</evidence>
<sequence length="334" mass="36014">MNECTLYSNVERYLSDGKGIAVKTTGSGREGNIADGFHRELIPLDPENLKPQFAETEDGFCLIEPITPPERMIILGGGHISLSLCQFASACGFDITIVDDRPAFANAARFPMAHVICDTFEATLEQLTITPYDYVIIVTRGHRHDGDCLRMLWEKEPPAYLGMIGSRRRVAGLKDVLEEEGISRKWLDNICTPIGLKIGAITPAEIAVSIMAEVISYKRMPEIARHPVNDSDLENDMITYLAKNTEPQAVVTIVSSMGSTPRAAGAKMSVNIAGQVTGTIGGGCAEGAIIQTAVRMIGTGTYRLVSIDMSGEVAESEGMVCGGVMTVLIEDGSR</sequence>
<dbReference type="PANTHER" id="PTHR30388:SF6">
    <property type="entry name" value="XANTHINE DEHYDROGENASE SUBUNIT A-RELATED"/>
    <property type="match status" value="1"/>
</dbReference>
<organism evidence="3 4">
    <name type="scientific">Hominifimenecus microfluidus</name>
    <dbReference type="NCBI Taxonomy" id="2885348"/>
    <lineage>
        <taxon>Bacteria</taxon>
        <taxon>Bacillati</taxon>
        <taxon>Bacillota</taxon>
        <taxon>Clostridia</taxon>
        <taxon>Lachnospirales</taxon>
        <taxon>Lachnospiraceae</taxon>
        <taxon>Hominifimenecus</taxon>
    </lineage>
</organism>
<reference evidence="3" key="1">
    <citation type="submission" date="2021-10" db="EMBL/GenBank/DDBJ databases">
        <title>Anaerobic single-cell dispensing facilitates the cultivation of human gut bacteria.</title>
        <authorList>
            <person name="Afrizal A."/>
        </authorList>
    </citation>
    <scope>NUCLEOTIDE SEQUENCE</scope>
    <source>
        <strain evidence="3">CLA-AA-H215</strain>
    </source>
</reference>
<dbReference type="InterPro" id="IPR003777">
    <property type="entry name" value="XdhC_CoxI"/>
</dbReference>
<comment type="caution">
    <text evidence="3">The sequence shown here is derived from an EMBL/GenBank/DDBJ whole genome shotgun (WGS) entry which is preliminary data.</text>
</comment>
<dbReference type="Pfam" id="PF02625">
    <property type="entry name" value="XdhC_CoxI"/>
    <property type="match status" value="1"/>
</dbReference>
<name>A0AAE3EB60_9FIRM</name>
<dbReference type="AlphaFoldDB" id="A0AAE3EB60"/>
<dbReference type="Proteomes" id="UP001198182">
    <property type="component" value="Unassembled WGS sequence"/>
</dbReference>
<dbReference type="InterPro" id="IPR027051">
    <property type="entry name" value="XdhC_Rossmann_dom"/>
</dbReference>
<accession>A0AAE3EB60</accession>
<proteinExistence type="predicted"/>
<protein>
    <submittedName>
        <fullName evidence="3">XdhC family protein</fullName>
    </submittedName>
</protein>
<dbReference type="InterPro" id="IPR036291">
    <property type="entry name" value="NAD(P)-bd_dom_sf"/>
</dbReference>
<evidence type="ECO:0000259" key="2">
    <source>
        <dbReference type="Pfam" id="PF13478"/>
    </source>
</evidence>
<keyword evidence="4" id="KW-1185">Reference proteome</keyword>